<dbReference type="Pfam" id="PF12728">
    <property type="entry name" value="HTH_17"/>
    <property type="match status" value="1"/>
</dbReference>
<comment type="caution">
    <text evidence="2">The sequence shown here is derived from an EMBL/GenBank/DDBJ whole genome shotgun (WGS) entry which is preliminary data.</text>
</comment>
<dbReference type="Gene3D" id="1.10.10.10">
    <property type="entry name" value="Winged helix-like DNA-binding domain superfamily/Winged helix DNA-binding domain"/>
    <property type="match status" value="1"/>
</dbReference>
<gene>
    <name evidence="2" type="ORF">ACFPPD_05340</name>
</gene>
<evidence type="ECO:0000259" key="1">
    <source>
        <dbReference type="Pfam" id="PF12728"/>
    </source>
</evidence>
<dbReference type="Proteomes" id="UP001596105">
    <property type="component" value="Unassembled WGS sequence"/>
</dbReference>
<dbReference type="NCBIfam" id="TIGR01764">
    <property type="entry name" value="excise"/>
    <property type="match status" value="1"/>
</dbReference>
<dbReference type="PANTHER" id="PTHR30024">
    <property type="entry name" value="ALIPHATIC SULFONATES-BINDING PROTEIN-RELATED"/>
    <property type="match status" value="1"/>
</dbReference>
<name>A0ABW0LUA8_9BACL</name>
<dbReference type="InterPro" id="IPR036388">
    <property type="entry name" value="WH-like_DNA-bd_sf"/>
</dbReference>
<keyword evidence="3" id="KW-1185">Reference proteome</keyword>
<dbReference type="SUPFAM" id="SSF46955">
    <property type="entry name" value="Putative DNA-binding domain"/>
    <property type="match status" value="1"/>
</dbReference>
<dbReference type="InterPro" id="IPR010093">
    <property type="entry name" value="SinI_DNA-bd"/>
</dbReference>
<dbReference type="RefSeq" id="WP_209746525.1">
    <property type="nucleotide sequence ID" value="NZ_JBHSMH010000007.1"/>
</dbReference>
<feature type="domain" description="Helix-turn-helix" evidence="1">
    <location>
        <begin position="7"/>
        <end position="56"/>
    </location>
</feature>
<protein>
    <submittedName>
        <fullName evidence="2">Helix-turn-helix domain-containing protein</fullName>
    </submittedName>
</protein>
<dbReference type="InterPro" id="IPR041657">
    <property type="entry name" value="HTH_17"/>
</dbReference>
<dbReference type="SUPFAM" id="SSF53850">
    <property type="entry name" value="Periplasmic binding protein-like II"/>
    <property type="match status" value="1"/>
</dbReference>
<organism evidence="2 3">
    <name type="scientific">Cohnella suwonensis</name>
    <dbReference type="NCBI Taxonomy" id="696072"/>
    <lineage>
        <taxon>Bacteria</taxon>
        <taxon>Bacillati</taxon>
        <taxon>Bacillota</taxon>
        <taxon>Bacilli</taxon>
        <taxon>Bacillales</taxon>
        <taxon>Paenibacillaceae</taxon>
        <taxon>Cohnella</taxon>
    </lineage>
</organism>
<dbReference type="EMBL" id="JBHSMH010000007">
    <property type="protein sequence ID" value="MFC5468136.1"/>
    <property type="molecule type" value="Genomic_DNA"/>
</dbReference>
<evidence type="ECO:0000313" key="3">
    <source>
        <dbReference type="Proteomes" id="UP001596105"/>
    </source>
</evidence>
<evidence type="ECO:0000313" key="2">
    <source>
        <dbReference type="EMBL" id="MFC5468136.1"/>
    </source>
</evidence>
<dbReference type="PANTHER" id="PTHR30024:SF45">
    <property type="entry name" value="ABC TRANSPORTER SUBSTRATE-BINDING PROTEIN"/>
    <property type="match status" value="1"/>
</dbReference>
<accession>A0ABW0LUA8</accession>
<proteinExistence type="predicted"/>
<sequence>MKKPLNLLTLHEAADLLQISRTTLNRWRKEKGLPFIKIGKDVFIDGDRLAFWVQAHSHTSRNENQKANQPQSVTIGYQKFNAHLWSSLIIKELKWLESELSNSPSPVPVHWYEASNGPKLIEEMIAGRIQIASIGDYPLTNLYKINMFLPNFRAKLLAFDGKSKKNNGISLVVSNHSSIHDLSNLSSYSIATLKHSSTWYRLYKSLGAEIDGIKLLDQGLNETMMDIHYRQIDAGVMCEPFPTLVKYNQTGKIVPIEGADDDYLSGIVAEDHWANHNNEVVNAYLRAHLKAHQLIRTNPLFVAKLIASVTDFPLEVVFHVLSIIRWDAAIYDRDLQTLKNIGMHYYPVPYPIANNNDHHYINDSFLHVAVEQLNLPMMRSSLLDGDWIKESIY</sequence>
<dbReference type="InterPro" id="IPR009061">
    <property type="entry name" value="DNA-bd_dom_put_sf"/>
</dbReference>
<dbReference type="Gene3D" id="3.40.190.10">
    <property type="entry name" value="Periplasmic binding protein-like II"/>
    <property type="match status" value="2"/>
</dbReference>
<reference evidence="3" key="1">
    <citation type="journal article" date="2019" name="Int. J. Syst. Evol. Microbiol.">
        <title>The Global Catalogue of Microorganisms (GCM) 10K type strain sequencing project: providing services to taxonomists for standard genome sequencing and annotation.</title>
        <authorList>
            <consortium name="The Broad Institute Genomics Platform"/>
            <consortium name="The Broad Institute Genome Sequencing Center for Infectious Disease"/>
            <person name="Wu L."/>
            <person name="Ma J."/>
        </authorList>
    </citation>
    <scope>NUCLEOTIDE SEQUENCE [LARGE SCALE GENOMIC DNA]</scope>
    <source>
        <strain evidence="3">CCUG 57113</strain>
    </source>
</reference>